<proteinExistence type="predicted"/>
<dbReference type="Proteomes" id="UP000823915">
    <property type="component" value="Unassembled WGS sequence"/>
</dbReference>
<reference evidence="2" key="2">
    <citation type="submission" date="2021-04" db="EMBL/GenBank/DDBJ databases">
        <authorList>
            <person name="Gilroy R."/>
        </authorList>
    </citation>
    <scope>NUCLEOTIDE SEQUENCE</scope>
    <source>
        <strain evidence="2">1282</strain>
    </source>
</reference>
<name>A0A9D2C0F2_9FIRM</name>
<evidence type="ECO:0000259" key="1">
    <source>
        <dbReference type="PROSITE" id="PS51186"/>
    </source>
</evidence>
<accession>A0A9D2C0F2</accession>
<protein>
    <submittedName>
        <fullName evidence="2">GNAT family N-acetyltransferase</fullName>
    </submittedName>
</protein>
<comment type="caution">
    <text evidence="2">The sequence shown here is derived from an EMBL/GenBank/DDBJ whole genome shotgun (WGS) entry which is preliminary data.</text>
</comment>
<dbReference type="InterPro" id="IPR000182">
    <property type="entry name" value="GNAT_dom"/>
</dbReference>
<gene>
    <name evidence="2" type="ORF">H9838_03390</name>
</gene>
<evidence type="ECO:0000313" key="2">
    <source>
        <dbReference type="EMBL" id="HIY26199.1"/>
    </source>
</evidence>
<dbReference type="GO" id="GO:0016747">
    <property type="term" value="F:acyltransferase activity, transferring groups other than amino-acyl groups"/>
    <property type="evidence" value="ECO:0007669"/>
    <property type="project" value="InterPro"/>
</dbReference>
<dbReference type="CDD" id="cd04301">
    <property type="entry name" value="NAT_SF"/>
    <property type="match status" value="1"/>
</dbReference>
<dbReference type="InterPro" id="IPR016181">
    <property type="entry name" value="Acyl_CoA_acyltransferase"/>
</dbReference>
<organism evidence="2 3">
    <name type="scientific">Candidatus Acutalibacter pullistercoris</name>
    <dbReference type="NCBI Taxonomy" id="2838418"/>
    <lineage>
        <taxon>Bacteria</taxon>
        <taxon>Bacillati</taxon>
        <taxon>Bacillota</taxon>
        <taxon>Clostridia</taxon>
        <taxon>Eubacteriales</taxon>
        <taxon>Acutalibacteraceae</taxon>
        <taxon>Acutalibacter</taxon>
    </lineage>
</organism>
<reference evidence="2" key="1">
    <citation type="journal article" date="2021" name="PeerJ">
        <title>Extensive microbial diversity within the chicken gut microbiome revealed by metagenomics and culture.</title>
        <authorList>
            <person name="Gilroy R."/>
            <person name="Ravi A."/>
            <person name="Getino M."/>
            <person name="Pursley I."/>
            <person name="Horton D.L."/>
            <person name="Alikhan N.F."/>
            <person name="Baker D."/>
            <person name="Gharbi K."/>
            <person name="Hall N."/>
            <person name="Watson M."/>
            <person name="Adriaenssens E.M."/>
            <person name="Foster-Nyarko E."/>
            <person name="Jarju S."/>
            <person name="Secka A."/>
            <person name="Antonio M."/>
            <person name="Oren A."/>
            <person name="Chaudhuri R.R."/>
            <person name="La Ragione R."/>
            <person name="Hildebrand F."/>
            <person name="Pallen M.J."/>
        </authorList>
    </citation>
    <scope>NUCLEOTIDE SEQUENCE</scope>
    <source>
        <strain evidence="2">1282</strain>
    </source>
</reference>
<dbReference type="Pfam" id="PF00583">
    <property type="entry name" value="Acetyltransf_1"/>
    <property type="match status" value="1"/>
</dbReference>
<dbReference type="SUPFAM" id="SSF55729">
    <property type="entry name" value="Acyl-CoA N-acyltransferases (Nat)"/>
    <property type="match status" value="1"/>
</dbReference>
<dbReference type="AlphaFoldDB" id="A0A9D2C0F2"/>
<sequence>MMERIKQRAWEAALSQLATDYNAKEEDFLRGGVTLTAAADLPGRRHYADGAPFFQMATTGNGVVITAHESLHRELRAWAEGHLAEDGAGHWLFEYPKLGQLDAILRPYGWAVNGTHHMFLPRREFSPRLPEGFAYRWYDREAVKSFYPNKTWPNAILEEDNPPRPDVIALAAFEGETPAALCGASADGELLWQVGIDVLPPYRSRGLGRALVEALSARIVELGKVPFYGTAAANVHSQGIAVNCGFFPAWVEVSSRRVEEDTP</sequence>
<dbReference type="PROSITE" id="PS51186">
    <property type="entry name" value="GNAT"/>
    <property type="match status" value="1"/>
</dbReference>
<dbReference type="EMBL" id="DXDU01000055">
    <property type="protein sequence ID" value="HIY26199.1"/>
    <property type="molecule type" value="Genomic_DNA"/>
</dbReference>
<evidence type="ECO:0000313" key="3">
    <source>
        <dbReference type="Proteomes" id="UP000823915"/>
    </source>
</evidence>
<dbReference type="Gene3D" id="3.40.630.30">
    <property type="match status" value="1"/>
</dbReference>
<feature type="domain" description="N-acetyltransferase" evidence="1">
    <location>
        <begin position="123"/>
        <end position="263"/>
    </location>
</feature>